<proteinExistence type="predicted"/>
<accession>A0A382TIB1</accession>
<organism evidence="1">
    <name type="scientific">marine metagenome</name>
    <dbReference type="NCBI Taxonomy" id="408172"/>
    <lineage>
        <taxon>unclassified sequences</taxon>
        <taxon>metagenomes</taxon>
        <taxon>ecological metagenomes</taxon>
    </lineage>
</organism>
<dbReference type="AlphaFoldDB" id="A0A382TIB1"/>
<sequence>MSRVGGRQRLDGRPTNSMQSAVQRWLLPVRRLYWHLMNRDKTFPAIIFTDDGWIMASPPPLTA</sequence>
<evidence type="ECO:0000313" key="1">
    <source>
        <dbReference type="EMBL" id="SVD21854.1"/>
    </source>
</evidence>
<name>A0A382TIB1_9ZZZZ</name>
<gene>
    <name evidence="1" type="ORF">METZ01_LOCUS374708</name>
</gene>
<feature type="non-terminal residue" evidence="1">
    <location>
        <position position="63"/>
    </location>
</feature>
<dbReference type="EMBL" id="UINC01136842">
    <property type="protein sequence ID" value="SVD21854.1"/>
    <property type="molecule type" value="Genomic_DNA"/>
</dbReference>
<reference evidence="1" key="1">
    <citation type="submission" date="2018-05" db="EMBL/GenBank/DDBJ databases">
        <authorList>
            <person name="Lanie J.A."/>
            <person name="Ng W.-L."/>
            <person name="Kazmierczak K.M."/>
            <person name="Andrzejewski T.M."/>
            <person name="Davidsen T.M."/>
            <person name="Wayne K.J."/>
            <person name="Tettelin H."/>
            <person name="Glass J.I."/>
            <person name="Rusch D."/>
            <person name="Podicherti R."/>
            <person name="Tsui H.-C.T."/>
            <person name="Winkler M.E."/>
        </authorList>
    </citation>
    <scope>NUCLEOTIDE SEQUENCE</scope>
</reference>
<protein>
    <submittedName>
        <fullName evidence="1">Uncharacterized protein</fullName>
    </submittedName>
</protein>